<dbReference type="EMBL" id="MU275934">
    <property type="protein sequence ID" value="KAI0046117.1"/>
    <property type="molecule type" value="Genomic_DNA"/>
</dbReference>
<comment type="caution">
    <text evidence="1">The sequence shown here is derived from an EMBL/GenBank/DDBJ whole genome shotgun (WGS) entry which is preliminary data.</text>
</comment>
<proteinExistence type="predicted"/>
<gene>
    <name evidence="1" type="ORF">FA95DRAFT_1596453</name>
</gene>
<name>A0ACB8RQQ4_9AGAM</name>
<sequence>MSLAVPHYELYSRQLYSLSLGAATWECSPQDQIRRVLIGDVGYMFFGRFTPLFNVHLPADHRFQPFAVPPHFEPLEIASSQIDFGREVEAGAYCSQSIRALTVDGQIASAPSPHFSIASVLGGSVSFQTNKRGGAVLTLPYSAKRADGRLAQAYEGLIRDNYDSWFAHVKEMGFGVSPGGLILVTGCDVARAWGAAVTTNDKGMASRVVQFSPPYQDLLGVSARVEWVNEQHVMSNSGPADENLPKLMQTELEEGDPQWLKDLMSSGDNECVFVRGYRMKRRGDLSYEMPTAFAEYKETTDQGDDEGTTGGLSQDDGELELEGIGQNYEDPTLWTPLLDYILTTLDVDLAIVHDDDLIHYLKQTGCEPDPQDIAASLAQTSPECHVLDSDSVSTGVLTGQYMQADGTFFSYMRAAWAAWQSLQQSLHMIAVRVTGSR</sequence>
<reference evidence="1" key="1">
    <citation type="submission" date="2021-02" db="EMBL/GenBank/DDBJ databases">
        <authorList>
            <consortium name="DOE Joint Genome Institute"/>
            <person name="Ahrendt S."/>
            <person name="Looney B.P."/>
            <person name="Miyauchi S."/>
            <person name="Morin E."/>
            <person name="Drula E."/>
            <person name="Courty P.E."/>
            <person name="Chicoki N."/>
            <person name="Fauchery L."/>
            <person name="Kohler A."/>
            <person name="Kuo A."/>
            <person name="Labutti K."/>
            <person name="Pangilinan J."/>
            <person name="Lipzen A."/>
            <person name="Riley R."/>
            <person name="Andreopoulos W."/>
            <person name="He G."/>
            <person name="Johnson J."/>
            <person name="Barry K.W."/>
            <person name="Grigoriev I.V."/>
            <person name="Nagy L."/>
            <person name="Hibbett D."/>
            <person name="Henrissat B."/>
            <person name="Matheny P.B."/>
            <person name="Labbe J."/>
            <person name="Martin F."/>
        </authorList>
    </citation>
    <scope>NUCLEOTIDE SEQUENCE</scope>
    <source>
        <strain evidence="1">FP105234-sp</strain>
    </source>
</reference>
<evidence type="ECO:0000313" key="2">
    <source>
        <dbReference type="Proteomes" id="UP000814033"/>
    </source>
</evidence>
<reference evidence="1" key="2">
    <citation type="journal article" date="2022" name="New Phytol.">
        <title>Evolutionary transition to the ectomycorrhizal habit in the genomes of a hyperdiverse lineage of mushroom-forming fungi.</title>
        <authorList>
            <person name="Looney B."/>
            <person name="Miyauchi S."/>
            <person name="Morin E."/>
            <person name="Drula E."/>
            <person name="Courty P.E."/>
            <person name="Kohler A."/>
            <person name="Kuo A."/>
            <person name="LaButti K."/>
            <person name="Pangilinan J."/>
            <person name="Lipzen A."/>
            <person name="Riley R."/>
            <person name="Andreopoulos W."/>
            <person name="He G."/>
            <person name="Johnson J."/>
            <person name="Nolan M."/>
            <person name="Tritt A."/>
            <person name="Barry K.W."/>
            <person name="Grigoriev I.V."/>
            <person name="Nagy L.G."/>
            <person name="Hibbett D."/>
            <person name="Henrissat B."/>
            <person name="Matheny P.B."/>
            <person name="Labbe J."/>
            <person name="Martin F.M."/>
        </authorList>
    </citation>
    <scope>NUCLEOTIDE SEQUENCE</scope>
    <source>
        <strain evidence="1">FP105234-sp</strain>
    </source>
</reference>
<accession>A0ACB8RQQ4</accession>
<keyword evidence="2" id="KW-1185">Reference proteome</keyword>
<dbReference type="Proteomes" id="UP000814033">
    <property type="component" value="Unassembled WGS sequence"/>
</dbReference>
<organism evidence="1 2">
    <name type="scientific">Auriscalpium vulgare</name>
    <dbReference type="NCBI Taxonomy" id="40419"/>
    <lineage>
        <taxon>Eukaryota</taxon>
        <taxon>Fungi</taxon>
        <taxon>Dikarya</taxon>
        <taxon>Basidiomycota</taxon>
        <taxon>Agaricomycotina</taxon>
        <taxon>Agaricomycetes</taxon>
        <taxon>Russulales</taxon>
        <taxon>Auriscalpiaceae</taxon>
        <taxon>Auriscalpium</taxon>
    </lineage>
</organism>
<evidence type="ECO:0000313" key="1">
    <source>
        <dbReference type="EMBL" id="KAI0046117.1"/>
    </source>
</evidence>
<protein>
    <submittedName>
        <fullName evidence="1">Uncharacterized protein</fullName>
    </submittedName>
</protein>